<evidence type="ECO:0000313" key="1">
    <source>
        <dbReference type="EMBL" id="GGJ32365.1"/>
    </source>
</evidence>
<dbReference type="AlphaFoldDB" id="A0A917KVZ2"/>
<organism evidence="1 2">
    <name type="scientific">Streptomyces brasiliensis</name>
    <dbReference type="NCBI Taxonomy" id="1954"/>
    <lineage>
        <taxon>Bacteria</taxon>
        <taxon>Bacillati</taxon>
        <taxon>Actinomycetota</taxon>
        <taxon>Actinomycetes</taxon>
        <taxon>Kitasatosporales</taxon>
        <taxon>Streptomycetaceae</taxon>
        <taxon>Streptomyces</taxon>
    </lineage>
</organism>
<keyword evidence="2" id="KW-1185">Reference proteome</keyword>
<gene>
    <name evidence="1" type="ORF">GCM10010121_049400</name>
</gene>
<dbReference type="Proteomes" id="UP000657574">
    <property type="component" value="Unassembled WGS sequence"/>
</dbReference>
<name>A0A917KVZ2_9ACTN</name>
<dbReference type="EMBL" id="BMQA01000017">
    <property type="protein sequence ID" value="GGJ32365.1"/>
    <property type="molecule type" value="Genomic_DNA"/>
</dbReference>
<evidence type="ECO:0000313" key="2">
    <source>
        <dbReference type="Proteomes" id="UP000657574"/>
    </source>
</evidence>
<accession>A0A917KVZ2</accession>
<proteinExistence type="predicted"/>
<sequence length="193" mass="20862">MERQGRAEHGHRVTAAITCHVTRAGGTLDDLTRLLLHPDHEGGRHARHIAVRSGQAHGLGYIHRVWASVSAAVTSMTALESRQHAHEALAALRDRIETTPWRGERGRIALRVLRAHLTFAKIAGGPLHHASERQAAEEAGISRTTLRICLLGFVMGVVGKMPVVAVHHFVGVTGHPGQPPGRVVRHASAFLSP</sequence>
<reference evidence="1" key="2">
    <citation type="submission" date="2020-09" db="EMBL/GenBank/DDBJ databases">
        <authorList>
            <person name="Sun Q."/>
            <person name="Ohkuma M."/>
        </authorList>
    </citation>
    <scope>NUCLEOTIDE SEQUENCE</scope>
    <source>
        <strain evidence="1">JCM 3086</strain>
    </source>
</reference>
<comment type="caution">
    <text evidence="1">The sequence shown here is derived from an EMBL/GenBank/DDBJ whole genome shotgun (WGS) entry which is preliminary data.</text>
</comment>
<protein>
    <submittedName>
        <fullName evidence="1">Uncharacterized protein</fullName>
    </submittedName>
</protein>
<reference evidence="1" key="1">
    <citation type="journal article" date="2014" name="Int. J. Syst. Evol. Microbiol.">
        <title>Complete genome sequence of Corynebacterium casei LMG S-19264T (=DSM 44701T), isolated from a smear-ripened cheese.</title>
        <authorList>
            <consortium name="US DOE Joint Genome Institute (JGI-PGF)"/>
            <person name="Walter F."/>
            <person name="Albersmeier A."/>
            <person name="Kalinowski J."/>
            <person name="Ruckert C."/>
        </authorList>
    </citation>
    <scope>NUCLEOTIDE SEQUENCE</scope>
    <source>
        <strain evidence="1">JCM 3086</strain>
    </source>
</reference>